<feature type="compositionally biased region" description="Basic residues" evidence="4">
    <location>
        <begin position="638"/>
        <end position="649"/>
    </location>
</feature>
<feature type="compositionally biased region" description="Acidic residues" evidence="4">
    <location>
        <begin position="249"/>
        <end position="258"/>
    </location>
</feature>
<proteinExistence type="predicted"/>
<dbReference type="PROSITE" id="PS50158">
    <property type="entry name" value="ZF_CCHC"/>
    <property type="match status" value="1"/>
</dbReference>
<feature type="compositionally biased region" description="Basic and acidic residues" evidence="4">
    <location>
        <begin position="607"/>
        <end position="637"/>
    </location>
</feature>
<dbReference type="OrthoDB" id="2678560at2759"/>
<feature type="region of interest" description="Disordered" evidence="4">
    <location>
        <begin position="232"/>
        <end position="276"/>
    </location>
</feature>
<keyword evidence="3" id="KW-0862">Zinc</keyword>
<evidence type="ECO:0000259" key="5">
    <source>
        <dbReference type="PROSITE" id="PS50158"/>
    </source>
</evidence>
<evidence type="ECO:0000313" key="7">
    <source>
        <dbReference type="Proteomes" id="UP000565441"/>
    </source>
</evidence>
<keyword evidence="1" id="KW-0945">Host-virus interaction</keyword>
<feature type="compositionally biased region" description="Polar residues" evidence="4">
    <location>
        <begin position="326"/>
        <end position="336"/>
    </location>
</feature>
<feature type="domain" description="CCHC-type" evidence="5">
    <location>
        <begin position="1020"/>
        <end position="1034"/>
    </location>
</feature>
<feature type="compositionally biased region" description="Gly residues" evidence="4">
    <location>
        <begin position="964"/>
        <end position="974"/>
    </location>
</feature>
<accession>A0A8H5HFP3</accession>
<feature type="compositionally biased region" description="Acidic residues" evidence="4">
    <location>
        <begin position="400"/>
        <end position="411"/>
    </location>
</feature>
<evidence type="ECO:0000256" key="1">
    <source>
        <dbReference type="ARBA" id="ARBA00022581"/>
    </source>
</evidence>
<feature type="region of interest" description="Disordered" evidence="4">
    <location>
        <begin position="316"/>
        <end position="442"/>
    </location>
</feature>
<feature type="compositionally biased region" description="Polar residues" evidence="4">
    <location>
        <begin position="925"/>
        <end position="945"/>
    </location>
</feature>
<feature type="compositionally biased region" description="Low complexity" evidence="4">
    <location>
        <begin position="674"/>
        <end position="685"/>
    </location>
</feature>
<keyword evidence="3" id="KW-0863">Zinc-finger</keyword>
<feature type="region of interest" description="Disordered" evidence="4">
    <location>
        <begin position="466"/>
        <end position="487"/>
    </location>
</feature>
<organism evidence="6 7">
    <name type="scientific">Tricholomella constricta</name>
    <dbReference type="NCBI Taxonomy" id="117010"/>
    <lineage>
        <taxon>Eukaryota</taxon>
        <taxon>Fungi</taxon>
        <taxon>Dikarya</taxon>
        <taxon>Basidiomycota</taxon>
        <taxon>Agaricomycotina</taxon>
        <taxon>Agaricomycetes</taxon>
        <taxon>Agaricomycetidae</taxon>
        <taxon>Agaricales</taxon>
        <taxon>Tricholomatineae</taxon>
        <taxon>Lyophyllaceae</taxon>
        <taxon>Tricholomella</taxon>
    </lineage>
</organism>
<feature type="compositionally biased region" description="Acidic residues" evidence="4">
    <location>
        <begin position="338"/>
        <end position="368"/>
    </location>
</feature>
<dbReference type="PANTHER" id="PTHR13037:SF24">
    <property type="entry name" value="POLYCOMB PROTEIN PCL-RELATED"/>
    <property type="match status" value="1"/>
</dbReference>
<dbReference type="InterPro" id="IPR001878">
    <property type="entry name" value="Znf_CCHC"/>
</dbReference>
<gene>
    <name evidence="6" type="ORF">D9615_004471</name>
</gene>
<name>A0A8H5HFP3_9AGAR</name>
<dbReference type="EMBL" id="JAACJP010000009">
    <property type="protein sequence ID" value="KAF5382140.1"/>
    <property type="molecule type" value="Genomic_DNA"/>
</dbReference>
<dbReference type="GO" id="GO:0006397">
    <property type="term" value="P:mRNA processing"/>
    <property type="evidence" value="ECO:0007669"/>
    <property type="project" value="UniProtKB-KW"/>
</dbReference>
<dbReference type="GO" id="GO:0008270">
    <property type="term" value="F:zinc ion binding"/>
    <property type="evidence" value="ECO:0007669"/>
    <property type="project" value="UniProtKB-KW"/>
</dbReference>
<feature type="region of interest" description="Disordered" evidence="4">
    <location>
        <begin position="916"/>
        <end position="1011"/>
    </location>
</feature>
<comment type="caution">
    <text evidence="6">The sequence shown here is derived from an EMBL/GenBank/DDBJ whole genome shotgun (WGS) entry which is preliminary data.</text>
</comment>
<reference evidence="6 7" key="1">
    <citation type="journal article" date="2020" name="ISME J.">
        <title>Uncovering the hidden diversity of litter-decomposition mechanisms in mushroom-forming fungi.</title>
        <authorList>
            <person name="Floudas D."/>
            <person name="Bentzer J."/>
            <person name="Ahren D."/>
            <person name="Johansson T."/>
            <person name="Persson P."/>
            <person name="Tunlid A."/>
        </authorList>
    </citation>
    <scope>NUCLEOTIDE SEQUENCE [LARGE SCALE GENOMIC DNA]</scope>
    <source>
        <strain evidence="6 7">CBS 661.87</strain>
    </source>
</reference>
<evidence type="ECO:0000256" key="3">
    <source>
        <dbReference type="PROSITE-ProRule" id="PRU00047"/>
    </source>
</evidence>
<dbReference type="SUPFAM" id="SSF57756">
    <property type="entry name" value="Retrovirus zinc finger-like domains"/>
    <property type="match status" value="1"/>
</dbReference>
<evidence type="ECO:0000256" key="4">
    <source>
        <dbReference type="SAM" id="MobiDB-lite"/>
    </source>
</evidence>
<protein>
    <recommendedName>
        <fullName evidence="5">CCHC-type domain-containing protein</fullName>
    </recommendedName>
</protein>
<dbReference type="PANTHER" id="PTHR13037">
    <property type="entry name" value="FORMIN"/>
    <property type="match status" value="1"/>
</dbReference>
<evidence type="ECO:0000256" key="2">
    <source>
        <dbReference type="ARBA" id="ARBA00022664"/>
    </source>
</evidence>
<dbReference type="InterPro" id="IPR036875">
    <property type="entry name" value="Znf_CCHC_sf"/>
</dbReference>
<keyword evidence="2" id="KW-0507">mRNA processing</keyword>
<keyword evidence="7" id="KW-1185">Reference proteome</keyword>
<dbReference type="Proteomes" id="UP000565441">
    <property type="component" value="Unassembled WGS sequence"/>
</dbReference>
<evidence type="ECO:0000313" key="6">
    <source>
        <dbReference type="EMBL" id="KAF5382140.1"/>
    </source>
</evidence>
<feature type="compositionally biased region" description="Low complexity" evidence="4">
    <location>
        <begin position="692"/>
        <end position="707"/>
    </location>
</feature>
<feature type="region of interest" description="Disordered" evidence="4">
    <location>
        <begin position="593"/>
        <end position="709"/>
    </location>
</feature>
<dbReference type="AlphaFoldDB" id="A0A8H5HFP3"/>
<sequence length="1099" mass="120762">MPGRAAVDLQEVLYYCESCFRVALVKYAGVESAEVRASMQRHLAAELDFALVFVGAATSMMAACEVPNFLRLLAYHFYGQPQPQGPLVLSDALILALEEAIPLKHPAAAAPEYACDWWKEHEDNELREPLSHDTLEECLVLHRFHQQKAPPLRVPRTLGTLEALQQCRTRVQGFETIFEAHGYQSARRAAAFHTIFEATVQKADAAGPAGPADADIDMSPLELFDIFDPKATEGPLGSDFGVGLPSGEDMGENSDEESREGSDSPARYDPLGNDVYQPRELLPHEFPDHFRGPPFEGAEIEYRSYYQQPRERDFHIEYNVPVYTGSADTEGQTAPGSESEDEPAESPGPNEEDAAVPDIEFSDEEDPAESPTRQPSITFSDDEDPEAPEPNVIVEHPAEPDIEFSDEEDPAESPAREPDIITFSDDDSPAEVLSLSDDSDPPLAPNGTISAAQCWVCPRTTIRGVLDNDPRRSADPPLATPLPPTPTHIQCSLCPRTTIRGGPHIPASHPTAPHPNAYTVGVPTDNDLRRSAHPPLATPLPPTPTHIQCWTTIRGGPQIPATLPPPPLTALYRPAAAPAGPLVQCHTGVVRARHARRAKADTGAILHHNDKKNTTKPRSTAERKKAQSEKHGSQDISKKRKLAPKRRQTQTRDARGRFQTFREPTPAVSPTPPTTNTSRSSSPDSYEFRSRSPTAPTSPAPVTATPTTDDEMTAIIEPFWGDRPDENAQDFFRAFNRAMGDKDDDVKRRLFVNYLRADSEADEWYAALDPNIRAGWAEIERAFHLRWPRSTIARKTAMEYEEEVLAMKLKEETLGLKETVAGREVYSHIAWADRIGALVSRAGLATGTMYIGLVRRALPTLIRERITATPTDWSTFLANIRSIDIDYIRDGAAELGKERERVRRFEERVRSLEAQASPTRAIRTQMAQTNISTSLPRSKQPSTDGNPFMNAGGGQGNLSYGAPTQGGAGRGTGGARLPRAPPTEADRQAWATRHGPETRVTESTPYPLRPGTLPVNSNECFGCGQSGHIAPRCPVPQERKLNVREADWRAICRNILRIPFATPMRYVTIDNYGGVAAIETVEQAEEAEGEQGNGAGPSE</sequence>
<keyword evidence="3" id="KW-0479">Metal-binding</keyword>
<dbReference type="GO" id="GO:0003676">
    <property type="term" value="F:nucleic acid binding"/>
    <property type="evidence" value="ECO:0007669"/>
    <property type="project" value="InterPro"/>
</dbReference>